<keyword evidence="9" id="KW-0472">Membrane</keyword>
<dbReference type="InterPro" id="IPR018297">
    <property type="entry name" value="A/G_cyclase_CS"/>
</dbReference>
<dbReference type="PANTHER" id="PTHR45655:SF6">
    <property type="entry name" value="HEAD-SPECIFIC GUANYLATE CYCLASE"/>
    <property type="match status" value="1"/>
</dbReference>
<reference evidence="11" key="1">
    <citation type="submission" date="2015-07" db="EMBL/GenBank/DDBJ databases">
        <title>MeaNS - Measles Nucleotide Surveillance Program.</title>
        <authorList>
            <person name="Tran T."/>
            <person name="Druce J."/>
        </authorList>
    </citation>
    <scope>NUCLEOTIDE SEQUENCE</scope>
    <source>
        <strain evidence="11">UCB-OBI-ISO-001</strain>
        <tissue evidence="11">Gonad</tissue>
    </source>
</reference>
<dbReference type="GO" id="GO:0070482">
    <property type="term" value="P:response to oxygen levels"/>
    <property type="evidence" value="ECO:0007669"/>
    <property type="project" value="TreeGrafter"/>
</dbReference>
<dbReference type="Pfam" id="PF00211">
    <property type="entry name" value="Guanylate_cyc"/>
    <property type="match status" value="1"/>
</dbReference>
<evidence type="ECO:0000259" key="10">
    <source>
        <dbReference type="PROSITE" id="PS50125"/>
    </source>
</evidence>
<dbReference type="FunFam" id="3.30.70.1230:FF:000007">
    <property type="entry name" value="Guanylate cyclase soluble subunit alpha-3"/>
    <property type="match status" value="1"/>
</dbReference>
<keyword evidence="9" id="KW-0812">Transmembrane</keyword>
<evidence type="ECO:0000313" key="11">
    <source>
        <dbReference type="EMBL" id="KOG01042.1"/>
    </source>
</evidence>
<dbReference type="GO" id="GO:0008074">
    <property type="term" value="C:guanylate cyclase complex, soluble"/>
    <property type="evidence" value="ECO:0007669"/>
    <property type="project" value="TreeGrafter"/>
</dbReference>
<dbReference type="PROSITE" id="PS50125">
    <property type="entry name" value="GUANYLATE_CYCLASE_2"/>
    <property type="match status" value="1"/>
</dbReference>
<dbReference type="InterPro" id="IPR029787">
    <property type="entry name" value="Nucleotide_cyclase"/>
</dbReference>
<accession>A0A0L8IHS4</accession>
<evidence type="ECO:0000256" key="5">
    <source>
        <dbReference type="ARBA" id="ARBA00023134"/>
    </source>
</evidence>
<sequence length="545" mass="60447">MNDRVQRLRAEDTTKQGSCRMAAVSIMIRCATEDGKLIVHLYTDRPQMRFFMGGVVLATGVILFSVHNLVVKVSQYRKPTQQIHHVTITLSHEPGTASKNSSEGVSSTALPTSGGSLLTEHQAIMSSNPADLKIGVRTFCKTFPFHVIFDRDLQITQLGSALMKMIAPEIASKGLFFGTYFELKRPRVRMDYMSFLARVNSTFVISIAQLSRGSDVINEQMELKGQMIHLQESDAILFLGSPSVEKLDEMIGKGIYISDIPIHDATRDVILVGEQSKAQDGLKKRMELLKRSVIQATEAVNEERQKNVDLLQMIFPSTVAQKLWRGETVEPTKVNDVTMLFSDIVGFTAICSSCKPMTVVNMLNALYTHFDNFCGMLDVYKIETIGDAYCVAAGLHRSSPYHAQQIAWMALKMMDTATSQKSHDGKAIEMRIGIHSGSVLAGVVGTKMPRYCLFGNNVTLANKFESGSIAKHINVSPTSYELLKETPGFEFSPRSSEDLPRGFPEHISGIPYFLLDYKHPTLTDSNDPSVDHIAAAIVNFHIRSP</sequence>
<dbReference type="Gene3D" id="3.30.70.1230">
    <property type="entry name" value="Nucleotide cyclase"/>
    <property type="match status" value="1"/>
</dbReference>
<dbReference type="Gene3D" id="3.30.450.260">
    <property type="entry name" value="Haem NO binding associated domain"/>
    <property type="match status" value="1"/>
</dbReference>
<proteinExistence type="inferred from homology"/>
<dbReference type="OrthoDB" id="6127067at2759"/>
<name>A0A0L8IHS4_OCTBM</name>
<evidence type="ECO:0000256" key="4">
    <source>
        <dbReference type="ARBA" id="ARBA00022741"/>
    </source>
</evidence>
<dbReference type="SUPFAM" id="SSF55073">
    <property type="entry name" value="Nucleotide cyclase"/>
    <property type="match status" value="1"/>
</dbReference>
<dbReference type="Pfam" id="PF07701">
    <property type="entry name" value="HNOBA"/>
    <property type="match status" value="1"/>
</dbReference>
<keyword evidence="3" id="KW-0963">Cytoplasm</keyword>
<dbReference type="CDD" id="cd07302">
    <property type="entry name" value="CHD"/>
    <property type="match status" value="1"/>
</dbReference>
<keyword evidence="9" id="KW-1133">Transmembrane helix</keyword>
<keyword evidence="4" id="KW-0547">Nucleotide-binding</keyword>
<dbReference type="InterPro" id="IPR001054">
    <property type="entry name" value="A/G_cyclase"/>
</dbReference>
<dbReference type="Gene3D" id="6.10.250.780">
    <property type="match status" value="1"/>
</dbReference>
<comment type="similarity">
    <text evidence="8">Belongs to the adenylyl cyclase class-4/guanylyl cyclase family.</text>
</comment>
<dbReference type="InterPro" id="IPR011645">
    <property type="entry name" value="HNOB_dom_associated"/>
</dbReference>
<dbReference type="InterPro" id="IPR042463">
    <property type="entry name" value="HNOB_dom_associated_sf"/>
</dbReference>
<dbReference type="PANTHER" id="PTHR45655">
    <property type="entry name" value="GUANYLATE CYCLASE SOLUBLE SUBUNIT BETA-2"/>
    <property type="match status" value="1"/>
</dbReference>
<gene>
    <name evidence="11" type="ORF">OCBIM_22013044mg</name>
</gene>
<keyword evidence="6 8" id="KW-0456">Lyase</keyword>
<dbReference type="FunFam" id="3.30.450.260:FF:000002">
    <property type="entry name" value="guanylate cyclase soluble subunit alpha-2"/>
    <property type="match status" value="1"/>
</dbReference>
<evidence type="ECO:0000256" key="1">
    <source>
        <dbReference type="ARBA" id="ARBA00004496"/>
    </source>
</evidence>
<dbReference type="AlphaFoldDB" id="A0A0L8IHS4"/>
<protein>
    <recommendedName>
        <fullName evidence="2">guanylate cyclase</fullName>
        <ecNumber evidence="2">4.6.1.2</ecNumber>
    </recommendedName>
</protein>
<dbReference type="GO" id="GO:0005525">
    <property type="term" value="F:GTP binding"/>
    <property type="evidence" value="ECO:0007669"/>
    <property type="project" value="UniProtKB-KW"/>
</dbReference>
<dbReference type="SMART" id="SM00044">
    <property type="entry name" value="CYCc"/>
    <property type="match status" value="1"/>
</dbReference>
<organism evidence="11">
    <name type="scientific">Octopus bimaculoides</name>
    <name type="common">California two-spotted octopus</name>
    <dbReference type="NCBI Taxonomy" id="37653"/>
    <lineage>
        <taxon>Eukaryota</taxon>
        <taxon>Metazoa</taxon>
        <taxon>Spiralia</taxon>
        <taxon>Lophotrochozoa</taxon>
        <taxon>Mollusca</taxon>
        <taxon>Cephalopoda</taxon>
        <taxon>Coleoidea</taxon>
        <taxon>Octopodiformes</taxon>
        <taxon>Octopoda</taxon>
        <taxon>Incirrata</taxon>
        <taxon>Octopodidae</taxon>
        <taxon>Octopus</taxon>
    </lineage>
</organism>
<evidence type="ECO:0000256" key="3">
    <source>
        <dbReference type="ARBA" id="ARBA00022490"/>
    </source>
</evidence>
<feature type="domain" description="Guanylate cyclase" evidence="10">
    <location>
        <begin position="338"/>
        <end position="465"/>
    </location>
</feature>
<dbReference type="PROSITE" id="PS00452">
    <property type="entry name" value="GUANYLATE_CYCLASE_1"/>
    <property type="match status" value="1"/>
</dbReference>
<dbReference type="GO" id="GO:0019934">
    <property type="term" value="P:cGMP-mediated signaling"/>
    <property type="evidence" value="ECO:0007669"/>
    <property type="project" value="TreeGrafter"/>
</dbReference>
<dbReference type="EC" id="4.6.1.2" evidence="2"/>
<evidence type="ECO:0000256" key="9">
    <source>
        <dbReference type="SAM" id="Phobius"/>
    </source>
</evidence>
<evidence type="ECO:0000256" key="8">
    <source>
        <dbReference type="RuleBase" id="RU000405"/>
    </source>
</evidence>
<evidence type="ECO:0000256" key="2">
    <source>
        <dbReference type="ARBA" id="ARBA00012202"/>
    </source>
</evidence>
<evidence type="ECO:0000256" key="6">
    <source>
        <dbReference type="ARBA" id="ARBA00023239"/>
    </source>
</evidence>
<evidence type="ECO:0000256" key="7">
    <source>
        <dbReference type="ARBA" id="ARBA00023293"/>
    </source>
</evidence>
<dbReference type="GO" id="GO:0004383">
    <property type="term" value="F:guanylate cyclase activity"/>
    <property type="evidence" value="ECO:0007669"/>
    <property type="project" value="UniProtKB-EC"/>
</dbReference>
<keyword evidence="7" id="KW-0141">cGMP biosynthesis</keyword>
<keyword evidence="5" id="KW-0342">GTP-binding</keyword>
<dbReference type="EMBL" id="KQ415671">
    <property type="protein sequence ID" value="KOG01042.1"/>
    <property type="molecule type" value="Genomic_DNA"/>
</dbReference>
<feature type="transmembrane region" description="Helical" evidence="9">
    <location>
        <begin position="50"/>
        <end position="70"/>
    </location>
</feature>
<dbReference type="STRING" id="37653.A0A0L8IHS4"/>
<comment type="subcellular location">
    <subcellularLocation>
        <location evidence="1">Cytoplasm</location>
    </subcellularLocation>
</comment>